<feature type="compositionally biased region" description="Polar residues" evidence="2">
    <location>
        <begin position="982"/>
        <end position="991"/>
    </location>
</feature>
<keyword evidence="5" id="KW-1185">Reference proteome</keyword>
<evidence type="ECO:0000313" key="5">
    <source>
        <dbReference type="Proteomes" id="UP001150925"/>
    </source>
</evidence>
<evidence type="ECO:0000256" key="2">
    <source>
        <dbReference type="SAM" id="MobiDB-lite"/>
    </source>
</evidence>
<evidence type="ECO:0000313" key="4">
    <source>
        <dbReference type="EMBL" id="KAJ1967799.1"/>
    </source>
</evidence>
<organism evidence="4 5">
    <name type="scientific">Dispira parvispora</name>
    <dbReference type="NCBI Taxonomy" id="1520584"/>
    <lineage>
        <taxon>Eukaryota</taxon>
        <taxon>Fungi</taxon>
        <taxon>Fungi incertae sedis</taxon>
        <taxon>Zoopagomycota</taxon>
        <taxon>Kickxellomycotina</taxon>
        <taxon>Dimargaritomycetes</taxon>
        <taxon>Dimargaritales</taxon>
        <taxon>Dimargaritaceae</taxon>
        <taxon>Dispira</taxon>
    </lineage>
</organism>
<evidence type="ECO:0000256" key="1">
    <source>
        <dbReference type="ARBA" id="ARBA00024336"/>
    </source>
</evidence>
<reference evidence="4" key="1">
    <citation type="submission" date="2022-07" db="EMBL/GenBank/DDBJ databases">
        <title>Phylogenomic reconstructions and comparative analyses of Kickxellomycotina fungi.</title>
        <authorList>
            <person name="Reynolds N.K."/>
            <person name="Stajich J.E."/>
            <person name="Barry K."/>
            <person name="Grigoriev I.V."/>
            <person name="Crous P."/>
            <person name="Smith M.E."/>
        </authorList>
    </citation>
    <scope>NUCLEOTIDE SEQUENCE</scope>
    <source>
        <strain evidence="4">RSA 1196</strain>
    </source>
</reference>
<feature type="compositionally biased region" description="Polar residues" evidence="2">
    <location>
        <begin position="679"/>
        <end position="691"/>
    </location>
</feature>
<proteinExistence type="inferred from homology"/>
<comment type="caution">
    <text evidence="4">The sequence shown here is derived from an EMBL/GenBank/DDBJ whole genome shotgun (WGS) entry which is preliminary data.</text>
</comment>
<gene>
    <name evidence="4" type="ORF">IWQ62_001631</name>
</gene>
<dbReference type="EMBL" id="JANBPY010000280">
    <property type="protein sequence ID" value="KAJ1967799.1"/>
    <property type="molecule type" value="Genomic_DNA"/>
</dbReference>
<feature type="compositionally biased region" description="Polar residues" evidence="2">
    <location>
        <begin position="217"/>
        <end position="235"/>
    </location>
</feature>
<name>A0A9W8E7Z5_9FUNG</name>
<dbReference type="InterPro" id="IPR019384">
    <property type="entry name" value="FHIP"/>
</dbReference>
<dbReference type="Pfam" id="PF19314">
    <property type="entry name" value="DUF5917"/>
    <property type="match status" value="1"/>
</dbReference>
<sequence length="1035" mass="113752">MDYFARLTKRIARPKKAKPTPGMRLEKFEKAWKYCHNTYFLQDRKVDAKVSHTGIPQNLKVMVDLLVEEELETDMDDSSTGVCLEYFLRNNVLAALVHLSEADCPAGLLGETIRTMANLVNLLDDRFLVHKGVHTPLLNLLRMVAANPRQSIRYQEDLVDLAYLLCSKIHGFPELLHIFFLDRSWLHLSEDVKIGQSASHVNKLYHPTSVDGMTDGEPSQSTECEPGENTSTGTSGLPVAQVSAGSPQGAAAAPKEFEFLLFTYLLQFIHKEGKVGDYARTGLLFLVELSHDSDLCQFILRSSDLSTILSASMGALYSQLPRRLMVAYDENLLAPTKTEDSHGSSYPNVPAVATTAGMFAAASADITGNTQASPDFTTLAGRASLGEHDDTTLDTSMDAMESTTSPEFHQVMVSFLKLVEFYQDVLDRCPNPTLHRSLLYHFQTHFLETVLYPSLLESSDADGTAVAVMTYLELILQTLGPSSLTESLMFFLLGSDHILDDSLVTYTLSNDANVEGQQTTLEPKSHPTTLAFNLKDLICTNLQSDSRFAIIAALKLWTTILTDHCKYTPLLLDTLPCAQRVVRPPRRSTGGLVTHDNVEGIPQTPIQQHLRDMESYVCLLSLIDGEHISPTFITGYERYLSDVEAAWERHAQYHYSVDQQARTLSSGADPSSMCALPAQSPQPGWPTSGSTRSRKYSRQNLLHVKEEDAGDQEEVADNSSPAEAPQPCSTQRYRLSPNDPLLRALLHLMAKFYSHSVDVNLALTGTIAALASCPHRELEGLFVQDPPVAQPLPGSTLSHLEREKLLPNQCSLNKKALGVNTPSAGDDVFNPWAGVGGKTPLSSPRLSTLGGREAQLTTYTTNPDTLTPMMPWQCPGHSSYPSFLVVFHTLAQQVGEFRTKFSDFDHRLLRTRTSLLLTPCPQIQPVDAQSASPCPARYVSSTESTTSALVSHSSERALSDSRSSTGKPPEMANVPTPGTVDTAPSNPPQDTLSSAKISFASLCENVLILEEFVKELVAVVQVRRSTGQDMISYVS</sequence>
<dbReference type="Pfam" id="PF10257">
    <property type="entry name" value="RAI16-like"/>
    <property type="match status" value="1"/>
</dbReference>
<feature type="domain" description="FHF complex subunit HOOK-interacting protein C-terminal" evidence="3">
    <location>
        <begin position="739"/>
        <end position="786"/>
    </location>
</feature>
<dbReference type="OrthoDB" id="5350595at2759"/>
<feature type="region of interest" description="Disordered" evidence="2">
    <location>
        <begin position="945"/>
        <end position="991"/>
    </location>
</feature>
<evidence type="ECO:0000259" key="3">
    <source>
        <dbReference type="Pfam" id="PF19314"/>
    </source>
</evidence>
<feature type="region of interest" description="Disordered" evidence="2">
    <location>
        <begin position="209"/>
        <end position="238"/>
    </location>
</feature>
<dbReference type="PANTHER" id="PTHR21705">
    <property type="entry name" value="RAI16 PROTEIN-RELATED"/>
    <property type="match status" value="1"/>
</dbReference>
<accession>A0A9W8E7Z5</accession>
<dbReference type="Proteomes" id="UP001150925">
    <property type="component" value="Unassembled WGS sequence"/>
</dbReference>
<comment type="similarity">
    <text evidence="1">Belongs to the FHIP family.</text>
</comment>
<feature type="region of interest" description="Disordered" evidence="2">
    <location>
        <begin position="664"/>
        <end position="734"/>
    </location>
</feature>
<protein>
    <recommendedName>
        <fullName evidence="3">FHF complex subunit HOOK-interacting protein C-terminal domain-containing protein</fullName>
    </recommendedName>
</protein>
<dbReference type="InterPro" id="IPR045669">
    <property type="entry name" value="FHIP_C"/>
</dbReference>
<dbReference type="AlphaFoldDB" id="A0A9W8E7Z5"/>
<dbReference type="PANTHER" id="PTHR21705:SF11">
    <property type="entry name" value="FHIP FAMILY PROTEIN CG3558"/>
    <property type="match status" value="1"/>
</dbReference>
<feature type="compositionally biased region" description="Polar residues" evidence="2">
    <location>
        <begin position="717"/>
        <end position="733"/>
    </location>
</feature>